<dbReference type="EMBL" id="MGAF01000031">
    <property type="protein sequence ID" value="OGK40560.1"/>
    <property type="molecule type" value="Genomic_DNA"/>
</dbReference>
<comment type="caution">
    <text evidence="1">The sequence shown here is derived from an EMBL/GenBank/DDBJ whole genome shotgun (WGS) entry which is preliminary data.</text>
</comment>
<gene>
    <name evidence="1" type="ORF">A3A74_00330</name>
</gene>
<sequence>MVQRSPEEPTPEAGRNPEQVLLTCPIPECGQIILNTTLSRLRELKKNGNLTHDLALPYIRHMTKTKHVGLNSNHEKVIIDDFSKAVIPGRIGIRVLD</sequence>
<name>A0A1F7IB38_9BACT</name>
<dbReference type="Proteomes" id="UP000179270">
    <property type="component" value="Unassembled WGS sequence"/>
</dbReference>
<protein>
    <submittedName>
        <fullName evidence="1">Uncharacterized protein</fullName>
    </submittedName>
</protein>
<evidence type="ECO:0000313" key="2">
    <source>
        <dbReference type="Proteomes" id="UP000179270"/>
    </source>
</evidence>
<reference evidence="1 2" key="1">
    <citation type="journal article" date="2016" name="Nat. Commun.">
        <title>Thousands of microbial genomes shed light on interconnected biogeochemical processes in an aquifer system.</title>
        <authorList>
            <person name="Anantharaman K."/>
            <person name="Brown C.T."/>
            <person name="Hug L.A."/>
            <person name="Sharon I."/>
            <person name="Castelle C.J."/>
            <person name="Probst A.J."/>
            <person name="Thomas B.C."/>
            <person name="Singh A."/>
            <person name="Wilkins M.J."/>
            <person name="Karaoz U."/>
            <person name="Brodie E.L."/>
            <person name="Williams K.H."/>
            <person name="Hubbard S.S."/>
            <person name="Banfield J.F."/>
        </authorList>
    </citation>
    <scope>NUCLEOTIDE SEQUENCE [LARGE SCALE GENOMIC DNA]</scope>
</reference>
<accession>A0A1F7IB38</accession>
<organism evidence="1 2">
    <name type="scientific">Candidatus Roizmanbacteria bacterium RIFCSPLOWO2_01_FULL_35_13</name>
    <dbReference type="NCBI Taxonomy" id="1802055"/>
    <lineage>
        <taxon>Bacteria</taxon>
        <taxon>Candidatus Roizmaniibacteriota</taxon>
    </lineage>
</organism>
<dbReference type="AlphaFoldDB" id="A0A1F7IB38"/>
<evidence type="ECO:0000313" key="1">
    <source>
        <dbReference type="EMBL" id="OGK40560.1"/>
    </source>
</evidence>
<proteinExistence type="predicted"/>